<dbReference type="KEGG" id="dpx:DAPPUDRAFT_114605"/>
<dbReference type="HOGENOM" id="CLU_1541666_0_0_1"/>
<dbReference type="InParanoid" id="E9HIQ5"/>
<sequence>MPRQTEKTNIKVTGIMSKLQDDNEFLEMAKDELLSYGRQTKPNDIASGTADVDSMKSFLEVDFFEIPAGIRCPICWDTCSHGLFYIGGDINRETSASDRGSRRQLSIAARIENSANKDKAQDCRSTSQPAAVKSRLSQQIEDNDFVEAIAAKLKKRFAEKDAELTRPDSPDRAV</sequence>
<keyword evidence="3" id="KW-1185">Reference proteome</keyword>
<dbReference type="EMBL" id="GL732656">
    <property type="protein sequence ID" value="EFX68394.1"/>
    <property type="molecule type" value="Genomic_DNA"/>
</dbReference>
<evidence type="ECO:0000313" key="3">
    <source>
        <dbReference type="Proteomes" id="UP000000305"/>
    </source>
</evidence>
<accession>E9HIQ5</accession>
<evidence type="ECO:0000313" key="2">
    <source>
        <dbReference type="EMBL" id="EFX68394.1"/>
    </source>
</evidence>
<feature type="compositionally biased region" description="Polar residues" evidence="1">
    <location>
        <begin position="123"/>
        <end position="136"/>
    </location>
</feature>
<name>E9HIQ5_DAPPU</name>
<organism evidence="2 3">
    <name type="scientific">Daphnia pulex</name>
    <name type="common">Water flea</name>
    <dbReference type="NCBI Taxonomy" id="6669"/>
    <lineage>
        <taxon>Eukaryota</taxon>
        <taxon>Metazoa</taxon>
        <taxon>Ecdysozoa</taxon>
        <taxon>Arthropoda</taxon>
        <taxon>Crustacea</taxon>
        <taxon>Branchiopoda</taxon>
        <taxon>Diplostraca</taxon>
        <taxon>Cladocera</taxon>
        <taxon>Anomopoda</taxon>
        <taxon>Daphniidae</taxon>
        <taxon>Daphnia</taxon>
    </lineage>
</organism>
<feature type="region of interest" description="Disordered" evidence="1">
    <location>
        <begin position="116"/>
        <end position="136"/>
    </location>
</feature>
<proteinExistence type="predicted"/>
<dbReference type="AlphaFoldDB" id="E9HIQ5"/>
<reference evidence="2 3" key="1">
    <citation type="journal article" date="2011" name="Science">
        <title>The ecoresponsive genome of Daphnia pulex.</title>
        <authorList>
            <person name="Colbourne J.K."/>
            <person name="Pfrender M.E."/>
            <person name="Gilbert D."/>
            <person name="Thomas W.K."/>
            <person name="Tucker A."/>
            <person name="Oakley T.H."/>
            <person name="Tokishita S."/>
            <person name="Aerts A."/>
            <person name="Arnold G.J."/>
            <person name="Basu M.K."/>
            <person name="Bauer D.J."/>
            <person name="Caceres C.E."/>
            <person name="Carmel L."/>
            <person name="Casola C."/>
            <person name="Choi J.H."/>
            <person name="Detter J.C."/>
            <person name="Dong Q."/>
            <person name="Dusheyko S."/>
            <person name="Eads B.D."/>
            <person name="Frohlich T."/>
            <person name="Geiler-Samerotte K.A."/>
            <person name="Gerlach D."/>
            <person name="Hatcher P."/>
            <person name="Jogdeo S."/>
            <person name="Krijgsveld J."/>
            <person name="Kriventseva E.V."/>
            <person name="Kultz D."/>
            <person name="Laforsch C."/>
            <person name="Lindquist E."/>
            <person name="Lopez J."/>
            <person name="Manak J.R."/>
            <person name="Muller J."/>
            <person name="Pangilinan J."/>
            <person name="Patwardhan R.P."/>
            <person name="Pitluck S."/>
            <person name="Pritham E.J."/>
            <person name="Rechtsteiner A."/>
            <person name="Rho M."/>
            <person name="Rogozin I.B."/>
            <person name="Sakarya O."/>
            <person name="Salamov A."/>
            <person name="Schaack S."/>
            <person name="Shapiro H."/>
            <person name="Shiga Y."/>
            <person name="Skalitzky C."/>
            <person name="Smith Z."/>
            <person name="Souvorov A."/>
            <person name="Sung W."/>
            <person name="Tang Z."/>
            <person name="Tsuchiya D."/>
            <person name="Tu H."/>
            <person name="Vos H."/>
            <person name="Wang M."/>
            <person name="Wolf Y.I."/>
            <person name="Yamagata H."/>
            <person name="Yamada T."/>
            <person name="Ye Y."/>
            <person name="Shaw J.R."/>
            <person name="Andrews J."/>
            <person name="Crease T.J."/>
            <person name="Tang H."/>
            <person name="Lucas S.M."/>
            <person name="Robertson H.M."/>
            <person name="Bork P."/>
            <person name="Koonin E.V."/>
            <person name="Zdobnov E.M."/>
            <person name="Grigoriev I.V."/>
            <person name="Lynch M."/>
            <person name="Boore J.L."/>
        </authorList>
    </citation>
    <scope>NUCLEOTIDE SEQUENCE [LARGE SCALE GENOMIC DNA]</scope>
</reference>
<gene>
    <name evidence="2" type="ORF">DAPPUDRAFT_114605</name>
</gene>
<evidence type="ECO:0000256" key="1">
    <source>
        <dbReference type="SAM" id="MobiDB-lite"/>
    </source>
</evidence>
<protein>
    <submittedName>
        <fullName evidence="2">Uncharacterized protein</fullName>
    </submittedName>
</protein>
<dbReference type="Proteomes" id="UP000000305">
    <property type="component" value="Unassembled WGS sequence"/>
</dbReference>